<evidence type="ECO:0000313" key="1">
    <source>
        <dbReference type="EMBL" id="MBW2962313.1"/>
    </source>
</evidence>
<organism evidence="1 2">
    <name type="scientific">Mesonia aestuariivivens</name>
    <dbReference type="NCBI Taxonomy" id="2796128"/>
    <lineage>
        <taxon>Bacteria</taxon>
        <taxon>Pseudomonadati</taxon>
        <taxon>Bacteroidota</taxon>
        <taxon>Flavobacteriia</taxon>
        <taxon>Flavobacteriales</taxon>
        <taxon>Flavobacteriaceae</taxon>
        <taxon>Mesonia</taxon>
    </lineage>
</organism>
<evidence type="ECO:0000313" key="2">
    <source>
        <dbReference type="Proteomes" id="UP000719267"/>
    </source>
</evidence>
<proteinExistence type="predicted"/>
<dbReference type="Proteomes" id="UP000719267">
    <property type="component" value="Unassembled WGS sequence"/>
</dbReference>
<name>A0ABS6W374_9FLAO</name>
<protein>
    <recommendedName>
        <fullName evidence="3">Phage portal protein</fullName>
    </recommendedName>
</protein>
<keyword evidence="2" id="KW-1185">Reference proteome</keyword>
<reference evidence="1 2" key="1">
    <citation type="submission" date="2021-07" db="EMBL/GenBank/DDBJ databases">
        <title>Mesonia aestuariivivens sp. nov., isolated from a tidal flat.</title>
        <authorList>
            <person name="Kim Y.-O."/>
            <person name="Yoon J.-H."/>
        </authorList>
    </citation>
    <scope>NUCLEOTIDE SEQUENCE [LARGE SCALE GENOMIC DNA]</scope>
    <source>
        <strain evidence="1 2">JHPTF-M18</strain>
    </source>
</reference>
<sequence>MTHVKHINKHLSYGMGTTAAFQIDSKKDHTYIKPEEKTINASGKIAKWGDDNRYPQNFLATVRKNGAAGASYRFLKATHYGQGFKLHRLDSTDDGKEQKQIVPVSSIPDINQFFKRSKMQRFWIEIIHDLETFNIAFPEFVLTNDFSKIHSVRRQQTAKMRFELINEKSGLIENAYFCHNWKTSTDPDDKNYVRKIPVMDSYFSAEEIKEYCKSKKIHKFVMPIFYPLMDEVYYPEPDHHSPYRNGWMEVVNNIPEYKKAFSKNQLNIKYMVYISEEYFLRTYGSDWDKFKLDKKKEIRQNLTDSIDDHLAGNKNAGKSIQTTVFKDREGKWVKGIEVVPLETKNDGDGKGLLDAGTGNQEIMGAIGTDPNLMGTGIPGSKLGGEGGSNKREAFSILNSLYKPKREITLDSWRFLRDYNGWEESLEGAFAVENLTTLDKNPTGTQTEM</sequence>
<accession>A0ABS6W374</accession>
<comment type="caution">
    <text evidence="1">The sequence shown here is derived from an EMBL/GenBank/DDBJ whole genome shotgun (WGS) entry which is preliminary data.</text>
</comment>
<gene>
    <name evidence="1" type="ORF">KW502_10925</name>
</gene>
<dbReference type="RefSeq" id="WP_219040597.1">
    <property type="nucleotide sequence ID" value="NZ_JAHWDF010000011.1"/>
</dbReference>
<evidence type="ECO:0008006" key="3">
    <source>
        <dbReference type="Google" id="ProtNLM"/>
    </source>
</evidence>
<dbReference type="EMBL" id="JAHWDF010000011">
    <property type="protein sequence ID" value="MBW2962313.1"/>
    <property type="molecule type" value="Genomic_DNA"/>
</dbReference>